<dbReference type="HOGENOM" id="CLU_1709796_0_0_4"/>
<organism evidence="2 3">
    <name type="scientific">Burkholderia pseudomallei (strain 1710b)</name>
    <dbReference type="NCBI Taxonomy" id="320372"/>
    <lineage>
        <taxon>Bacteria</taxon>
        <taxon>Pseudomonadati</taxon>
        <taxon>Pseudomonadota</taxon>
        <taxon>Betaproteobacteria</taxon>
        <taxon>Burkholderiales</taxon>
        <taxon>Burkholderiaceae</taxon>
        <taxon>Burkholderia</taxon>
        <taxon>pseudomallei group</taxon>
    </lineage>
</organism>
<proteinExistence type="predicted"/>
<dbReference type="EMBL" id="CP000124">
    <property type="protein sequence ID" value="ABA49545.1"/>
    <property type="molecule type" value="Genomic_DNA"/>
</dbReference>
<reference evidence="2 3" key="1">
    <citation type="submission" date="2005-09" db="EMBL/GenBank/DDBJ databases">
        <authorList>
            <person name="Woods D.E."/>
            <person name="Nierman W.C."/>
        </authorList>
    </citation>
    <scope>NUCLEOTIDE SEQUENCE [LARGE SCALE GENOMIC DNA]</scope>
    <source>
        <strain evidence="2 3">1710b</strain>
    </source>
</reference>
<evidence type="ECO:0000313" key="3">
    <source>
        <dbReference type="Proteomes" id="UP000002700"/>
    </source>
</evidence>
<dbReference type="Proteomes" id="UP000002700">
    <property type="component" value="Chromosome I"/>
</dbReference>
<evidence type="ECO:0000256" key="1">
    <source>
        <dbReference type="SAM" id="MobiDB-lite"/>
    </source>
</evidence>
<name>Q3JSQ8_BURP1</name>
<protein>
    <submittedName>
        <fullName evidence="2">Uncharacterized protein</fullName>
    </submittedName>
</protein>
<feature type="compositionally biased region" description="Low complexity" evidence="1">
    <location>
        <begin position="44"/>
        <end position="55"/>
    </location>
</feature>
<dbReference type="KEGG" id="bpm:BURPS1710b_1999"/>
<feature type="compositionally biased region" description="Basic residues" evidence="1">
    <location>
        <begin position="141"/>
        <end position="153"/>
    </location>
</feature>
<gene>
    <name evidence="2" type="ordered locus">BURPS1710b_1999</name>
</gene>
<dbReference type="EnsemblBacteria" id="ABA49545">
    <property type="protein sequence ID" value="ABA49545"/>
    <property type="gene ID" value="BURPS1710b_1999"/>
</dbReference>
<accession>Q3JSQ8</accession>
<dbReference type="AlphaFoldDB" id="Q3JSQ8"/>
<feature type="region of interest" description="Disordered" evidence="1">
    <location>
        <begin position="1"/>
        <end position="153"/>
    </location>
</feature>
<evidence type="ECO:0000313" key="2">
    <source>
        <dbReference type="EMBL" id="ABA49545.1"/>
    </source>
</evidence>
<sequence length="153" mass="16820">MDSRKPRVARPAIVQRAPSRSRRSCATDRRGSRLVKFRRANGFARPNARASRASPFDAEALAIRESARPRAHRMPRRAHDDETRPNAHASTADENERTSPIDAASAKPPAAERARKPPKPGVPRGRSGAARDARGGGRAAPLRRHAPGVRFRF</sequence>